<organism evidence="15 16">
    <name type="scientific">Leishmania donovani</name>
    <dbReference type="NCBI Taxonomy" id="5661"/>
    <lineage>
        <taxon>Eukaryota</taxon>
        <taxon>Discoba</taxon>
        <taxon>Euglenozoa</taxon>
        <taxon>Kinetoplastea</taxon>
        <taxon>Metakinetoplastina</taxon>
        <taxon>Trypanosomatida</taxon>
        <taxon>Trypanosomatidae</taxon>
        <taxon>Leishmaniinae</taxon>
        <taxon>Leishmania</taxon>
    </lineage>
</organism>
<dbReference type="Gene3D" id="1.25.10.10">
    <property type="entry name" value="Leucine-rich Repeat Variant"/>
    <property type="match status" value="1"/>
</dbReference>
<dbReference type="CDD" id="cd14002">
    <property type="entry name" value="STKc_STK36"/>
    <property type="match status" value="1"/>
</dbReference>
<dbReference type="InterPro" id="IPR011009">
    <property type="entry name" value="Kinase-like_dom_sf"/>
</dbReference>
<evidence type="ECO:0000256" key="2">
    <source>
        <dbReference type="ARBA" id="ARBA00012513"/>
    </source>
</evidence>
<name>A0A6J8F6S4_LEIDO</name>
<dbReference type="GO" id="GO:0005856">
    <property type="term" value="C:cytoskeleton"/>
    <property type="evidence" value="ECO:0007669"/>
    <property type="project" value="UniProtKB-SubCell"/>
</dbReference>
<dbReference type="FunFam" id="3.30.200.20:FF:000042">
    <property type="entry name" value="Aurora kinase A"/>
    <property type="match status" value="1"/>
</dbReference>
<dbReference type="GO" id="GO:0005737">
    <property type="term" value="C:cytoplasm"/>
    <property type="evidence" value="ECO:0007669"/>
    <property type="project" value="UniProtKB-ARBA"/>
</dbReference>
<evidence type="ECO:0000313" key="16">
    <source>
        <dbReference type="Proteomes" id="UP000601710"/>
    </source>
</evidence>
<dbReference type="AlphaFoldDB" id="A0A6J8F6S4"/>
<dbReference type="Pfam" id="PF00069">
    <property type="entry name" value="Pkinase"/>
    <property type="match status" value="1"/>
</dbReference>
<evidence type="ECO:0000313" key="15">
    <source>
        <dbReference type="EMBL" id="CAC5428408.1"/>
    </source>
</evidence>
<dbReference type="GO" id="GO:0004674">
    <property type="term" value="F:protein serine/threonine kinase activity"/>
    <property type="evidence" value="ECO:0007669"/>
    <property type="project" value="UniProtKB-KW"/>
</dbReference>
<dbReference type="FunFam" id="1.25.10.10:FF:000223">
    <property type="entry name" value="Serine/threonine-protein kinase TIO"/>
    <property type="match status" value="1"/>
</dbReference>
<feature type="binding site" evidence="13">
    <location>
        <position position="42"/>
    </location>
    <ligand>
        <name>ATP</name>
        <dbReference type="ChEBI" id="CHEBI:30616"/>
    </ligand>
</feature>
<evidence type="ECO:0000256" key="4">
    <source>
        <dbReference type="ARBA" id="ARBA00022527"/>
    </source>
</evidence>
<dbReference type="FunFam" id="1.10.510.10:FF:000292">
    <property type="entry name" value="Serine/threonine-protein kinase 36"/>
    <property type="match status" value="1"/>
</dbReference>
<dbReference type="VEuPathDB" id="TriTrypDB:LdCL_130008700"/>
<comment type="catalytic activity">
    <reaction evidence="10">
        <text>L-threonyl-[protein] + ATP = O-phospho-L-threonyl-[protein] + ADP + H(+)</text>
        <dbReference type="Rhea" id="RHEA:46608"/>
        <dbReference type="Rhea" id="RHEA-COMP:11060"/>
        <dbReference type="Rhea" id="RHEA-COMP:11605"/>
        <dbReference type="ChEBI" id="CHEBI:15378"/>
        <dbReference type="ChEBI" id="CHEBI:30013"/>
        <dbReference type="ChEBI" id="CHEBI:30616"/>
        <dbReference type="ChEBI" id="CHEBI:61977"/>
        <dbReference type="ChEBI" id="CHEBI:456216"/>
        <dbReference type="EC" id="2.7.11.1"/>
    </reaction>
</comment>
<dbReference type="InterPro" id="IPR011989">
    <property type="entry name" value="ARM-like"/>
</dbReference>
<dbReference type="SUPFAM" id="SSF48371">
    <property type="entry name" value="ARM repeat"/>
    <property type="match status" value="1"/>
</dbReference>
<dbReference type="GO" id="GO:0005524">
    <property type="term" value="F:ATP binding"/>
    <property type="evidence" value="ECO:0007669"/>
    <property type="project" value="UniProtKB-UniRule"/>
</dbReference>
<dbReference type="InterPro" id="IPR000225">
    <property type="entry name" value="Armadillo"/>
</dbReference>
<keyword evidence="9" id="KW-0206">Cytoskeleton</keyword>
<sequence length="1090" mass="120950">MLATMENYQIIESIGEGSFGKVYKARIKGTGQIVAMKFIVKKGKNEKELKNLRSEIEILTKLNHPHIIMLFDSFETDSDFVVVMEYAQGELYDILEDEKQLPAKEVQKIAKQLIQALNYLHSNRIIHRDMKPQNILIGQNGAVKLADFGFARSMSYNTIVLTSIKGTPLYMAPELVQERAYDNRVDLWSLGCILYELYYGKPPFYTNNLFALIKKIVCEPVKYDSKANDPISPEFKSFLSGLLTKSASSRLNWPELLNHPFVQLTKSDASWQDAIMQHDSRMKARMDRLGCLRLHGNAGRAAPKRKSTQSDDIFNLKTVQKLTSGCEFDVCATLTQLVRMARASNGDVTKSTALLGVFDSGVLEAALTLLNEKQSVKVVGLVLQFVQELVFPEHGDLLAFPSQRPKRDGLAVLEEKHSRQQEDLFIRQQVALKLMKKPHTALDFIISEISSGGDSLAETCVKIMFQCFRWENSFGPMVTQLRTFPEMWAAILKSVNHHSVSRGETSHEYAALVFHTVSIVIPHVKLASPQRINREEVLELVTQGLSAVCYYEAGMVDAHRNKTPPLVYAAAAALLIAFAHRELKDIVSFKVNGALLDGIYSIVDAVTDAPSRPVTPRALGSSYGYPDYGLLDGVAHMLSLVFSDSDSLVYAKLPGRSEHRFLESDTKSLALLVMTLLRDSDPRMELSPNGVQTLLRAAQQIFQQEKEQALSMSLLMEPIAPYSGESGSLCWLSVICRTMKTDYFRQLFYWPACRGGGATGVSAHVTIVSQILSDSLRPVSSSSNPTPVEDKLLGDVSRVLYKEKVIELLVHAMDYSEGVFLGSPFAIIAKLCANSADSIKAFVDCGGVDAARIRRILDPDKAGTGLMSDGLVVLSQMARMSAEFYEPIHRSNLYDCLAALLQHSEKDLRGKTCTLIGNLCKHSDFFFEPLEKNHIVERLVKCCSDSDAQTQKLAAFAIGNAAFHSGYLYNLLSPAIPSLVGLLACGDAKTRQNAAGALSNFVRNGDQLVSSLAESSVVESLLKMLRDDDTPSSKKVAVLTINSFCAYDVFRRKFIALNLREDIRKLQQDPNARADPSIQKYVGNLVDRLG</sequence>
<dbReference type="EC" id="2.7.11.1" evidence="2"/>
<evidence type="ECO:0000256" key="12">
    <source>
        <dbReference type="ARBA" id="ARBA00075375"/>
    </source>
</evidence>
<dbReference type="PANTHER" id="PTHR22983:SF6">
    <property type="entry name" value="SERINE_THREONINE-PROTEIN KINASE 36"/>
    <property type="match status" value="1"/>
</dbReference>
<evidence type="ECO:0000256" key="5">
    <source>
        <dbReference type="ARBA" id="ARBA00022679"/>
    </source>
</evidence>
<dbReference type="VEuPathDB" id="TriTrypDB:LdBPK_130280.1"/>
<keyword evidence="5" id="KW-0808">Transferase</keyword>
<dbReference type="PANTHER" id="PTHR22983">
    <property type="entry name" value="PROTEIN KINASE RELATED"/>
    <property type="match status" value="1"/>
</dbReference>
<reference evidence="15" key="1">
    <citation type="submission" date="2020-06" db="EMBL/GenBank/DDBJ databases">
        <authorList>
            <person name="Camacho E."/>
            <person name="Gonzalez-de la Fuente S."/>
            <person name="Rastrojo A."/>
            <person name="Peiro-Pastor R."/>
            <person name="Solana JC."/>
            <person name="Tabera L."/>
            <person name="Gamarro F."/>
            <person name="Carrasco-Ramiro F."/>
            <person name="Requena JM."/>
            <person name="Aguado B."/>
        </authorList>
    </citation>
    <scope>NUCLEOTIDE SEQUENCE</scope>
</reference>
<comment type="subcellular location">
    <subcellularLocation>
        <location evidence="1">Cytoplasm</location>
        <location evidence="1">Cytoskeleton</location>
    </subcellularLocation>
</comment>
<dbReference type="Gene3D" id="1.10.510.10">
    <property type="entry name" value="Transferase(Phosphotransferase) domain 1"/>
    <property type="match status" value="1"/>
</dbReference>
<evidence type="ECO:0000256" key="9">
    <source>
        <dbReference type="ARBA" id="ARBA00023212"/>
    </source>
</evidence>
<protein>
    <recommendedName>
        <fullName evidence="2">non-specific serine/threonine protein kinase</fullName>
        <ecNumber evidence="2">2.7.11.1</ecNumber>
    </recommendedName>
    <alternativeName>
        <fullName evidence="12">Fused homolog</fullName>
    </alternativeName>
</protein>
<evidence type="ECO:0000259" key="14">
    <source>
        <dbReference type="PROSITE" id="PS50011"/>
    </source>
</evidence>
<dbReference type="Pfam" id="PF00514">
    <property type="entry name" value="Arm"/>
    <property type="match status" value="1"/>
</dbReference>
<feature type="domain" description="Protein kinase" evidence="14">
    <location>
        <begin position="8"/>
        <end position="262"/>
    </location>
</feature>
<evidence type="ECO:0000256" key="10">
    <source>
        <dbReference type="ARBA" id="ARBA00047899"/>
    </source>
</evidence>
<dbReference type="PROSITE" id="PS00108">
    <property type="entry name" value="PROTEIN_KINASE_ST"/>
    <property type="match status" value="1"/>
</dbReference>
<evidence type="ECO:0000256" key="8">
    <source>
        <dbReference type="ARBA" id="ARBA00022840"/>
    </source>
</evidence>
<gene>
    <name evidence="15" type="ORF">LDHU3_13.0460</name>
</gene>
<evidence type="ECO:0000256" key="1">
    <source>
        <dbReference type="ARBA" id="ARBA00004245"/>
    </source>
</evidence>
<accession>A0A6J8F6S4</accession>
<proteinExistence type="predicted"/>
<comment type="catalytic activity">
    <reaction evidence="11">
        <text>L-seryl-[protein] + ATP = O-phospho-L-seryl-[protein] + ADP + H(+)</text>
        <dbReference type="Rhea" id="RHEA:17989"/>
        <dbReference type="Rhea" id="RHEA-COMP:9863"/>
        <dbReference type="Rhea" id="RHEA-COMP:11604"/>
        <dbReference type="ChEBI" id="CHEBI:15378"/>
        <dbReference type="ChEBI" id="CHEBI:29999"/>
        <dbReference type="ChEBI" id="CHEBI:30616"/>
        <dbReference type="ChEBI" id="CHEBI:83421"/>
        <dbReference type="ChEBI" id="CHEBI:456216"/>
        <dbReference type="EC" id="2.7.11.1"/>
    </reaction>
</comment>
<dbReference type="SUPFAM" id="SSF56112">
    <property type="entry name" value="Protein kinase-like (PK-like)"/>
    <property type="match status" value="1"/>
</dbReference>
<dbReference type="SMART" id="SM00220">
    <property type="entry name" value="S_TKc"/>
    <property type="match status" value="1"/>
</dbReference>
<evidence type="ECO:0000256" key="3">
    <source>
        <dbReference type="ARBA" id="ARBA00022490"/>
    </source>
</evidence>
<dbReference type="InterPro" id="IPR017441">
    <property type="entry name" value="Protein_kinase_ATP_BS"/>
</dbReference>
<keyword evidence="7 15" id="KW-0418">Kinase</keyword>
<evidence type="ECO:0000256" key="13">
    <source>
        <dbReference type="PROSITE-ProRule" id="PRU10141"/>
    </source>
</evidence>
<dbReference type="PROSITE" id="PS50011">
    <property type="entry name" value="PROTEIN_KINASE_DOM"/>
    <property type="match status" value="1"/>
</dbReference>
<keyword evidence="6 13" id="KW-0547">Nucleotide-binding</keyword>
<evidence type="ECO:0000256" key="11">
    <source>
        <dbReference type="ARBA" id="ARBA00048679"/>
    </source>
</evidence>
<evidence type="ECO:0000256" key="6">
    <source>
        <dbReference type="ARBA" id="ARBA00022741"/>
    </source>
</evidence>
<dbReference type="InterPro" id="IPR016024">
    <property type="entry name" value="ARM-type_fold"/>
</dbReference>
<dbReference type="Proteomes" id="UP000601710">
    <property type="component" value="Chromosome 13"/>
</dbReference>
<keyword evidence="4" id="KW-0723">Serine/threonine-protein kinase</keyword>
<dbReference type="InterPro" id="IPR008271">
    <property type="entry name" value="Ser/Thr_kinase_AS"/>
</dbReference>
<dbReference type="EMBL" id="LR812633">
    <property type="protein sequence ID" value="CAC5428408.1"/>
    <property type="molecule type" value="Genomic_DNA"/>
</dbReference>
<dbReference type="VEuPathDB" id="TriTrypDB:LDHU3_13.0460"/>
<keyword evidence="8 13" id="KW-0067">ATP-binding</keyword>
<dbReference type="PROSITE" id="PS00107">
    <property type="entry name" value="PROTEIN_KINASE_ATP"/>
    <property type="match status" value="1"/>
</dbReference>
<keyword evidence="3" id="KW-0963">Cytoplasm</keyword>
<evidence type="ECO:0000256" key="7">
    <source>
        <dbReference type="ARBA" id="ARBA00022777"/>
    </source>
</evidence>
<dbReference type="InterPro" id="IPR000719">
    <property type="entry name" value="Prot_kinase_dom"/>
</dbReference>